<reference evidence="2 3" key="1">
    <citation type="journal article" date="2013" name="Front. Plant Sci.">
        <title>The Reference Genome of the Halophytic Plant Eutrema salsugineum.</title>
        <authorList>
            <person name="Yang R."/>
            <person name="Jarvis D.E."/>
            <person name="Chen H."/>
            <person name="Beilstein M.A."/>
            <person name="Grimwood J."/>
            <person name="Jenkins J."/>
            <person name="Shu S."/>
            <person name="Prochnik S."/>
            <person name="Xin M."/>
            <person name="Ma C."/>
            <person name="Schmutz J."/>
            <person name="Wing R.A."/>
            <person name="Mitchell-Olds T."/>
            <person name="Schumaker K.S."/>
            <person name="Wang X."/>
        </authorList>
    </citation>
    <scope>NUCLEOTIDE SEQUENCE [LARGE SCALE GENOMIC DNA]</scope>
</reference>
<proteinExistence type="predicted"/>
<evidence type="ECO:0000256" key="1">
    <source>
        <dbReference type="SAM" id="MobiDB-lite"/>
    </source>
</evidence>
<protein>
    <submittedName>
        <fullName evidence="2">Uncharacterized protein</fullName>
    </submittedName>
</protein>
<keyword evidence="3" id="KW-1185">Reference proteome</keyword>
<sequence length="215" mass="25272">MAEKLQSWTPIKEAMEELWAAFLLPPRGSLNLFCTVMMDHEDRFPAVFLKNFLQMFNSIRGSPPDDDLSDSLTKIIQETDVSETLRMIIKRSGEERSGQIVWNSKDDAAYEVPRKLMAKQFHHVKEQMRKRERERKQKKQKAALVEENVEEETPTTEEIEANKRMFRKQIEDSTKQYEEAQRGAFAETSFDRKLGKLIAYCKNHENRTKNIGKRE</sequence>
<dbReference type="Gramene" id="ESQ37785">
    <property type="protein sequence ID" value="ESQ37785"/>
    <property type="gene ID" value="EUTSA_v10028956mg"/>
</dbReference>
<name>V4KIW7_EUTSA</name>
<feature type="compositionally biased region" description="Acidic residues" evidence="1">
    <location>
        <begin position="147"/>
        <end position="159"/>
    </location>
</feature>
<accession>V4KIW7</accession>
<evidence type="ECO:0000313" key="2">
    <source>
        <dbReference type="EMBL" id="ESQ37785.1"/>
    </source>
</evidence>
<organism evidence="2 3">
    <name type="scientific">Eutrema salsugineum</name>
    <name type="common">Saltwater cress</name>
    <name type="synonym">Sisymbrium salsugineum</name>
    <dbReference type="NCBI Taxonomy" id="72664"/>
    <lineage>
        <taxon>Eukaryota</taxon>
        <taxon>Viridiplantae</taxon>
        <taxon>Streptophyta</taxon>
        <taxon>Embryophyta</taxon>
        <taxon>Tracheophyta</taxon>
        <taxon>Spermatophyta</taxon>
        <taxon>Magnoliopsida</taxon>
        <taxon>eudicotyledons</taxon>
        <taxon>Gunneridae</taxon>
        <taxon>Pentapetalae</taxon>
        <taxon>rosids</taxon>
        <taxon>malvids</taxon>
        <taxon>Brassicales</taxon>
        <taxon>Brassicaceae</taxon>
        <taxon>Eutremeae</taxon>
        <taxon>Eutrema</taxon>
    </lineage>
</organism>
<dbReference type="AlphaFoldDB" id="V4KIW7"/>
<gene>
    <name evidence="2" type="ORF">EUTSA_v10028956mg</name>
</gene>
<feature type="region of interest" description="Disordered" evidence="1">
    <location>
        <begin position="128"/>
        <end position="163"/>
    </location>
</feature>
<dbReference type="EMBL" id="KI517537">
    <property type="protein sequence ID" value="ESQ37785.1"/>
    <property type="molecule type" value="Genomic_DNA"/>
</dbReference>
<evidence type="ECO:0000313" key="3">
    <source>
        <dbReference type="Proteomes" id="UP000030689"/>
    </source>
</evidence>
<dbReference type="Proteomes" id="UP000030689">
    <property type="component" value="Unassembled WGS sequence"/>
</dbReference>